<dbReference type="Gene3D" id="2.40.50.180">
    <property type="entry name" value="CheA-289, Domain 4"/>
    <property type="match status" value="1"/>
</dbReference>
<evidence type="ECO:0000313" key="3">
    <source>
        <dbReference type="Proteomes" id="UP000077787"/>
    </source>
</evidence>
<organism evidence="2 3">
    <name type="scientific">Stutzerimonas stutzeri</name>
    <name type="common">Pseudomonas stutzeri</name>
    <dbReference type="NCBI Taxonomy" id="316"/>
    <lineage>
        <taxon>Bacteria</taxon>
        <taxon>Pseudomonadati</taxon>
        <taxon>Pseudomonadota</taxon>
        <taxon>Gammaproteobacteria</taxon>
        <taxon>Pseudomonadales</taxon>
        <taxon>Pseudomonadaceae</taxon>
        <taxon>Stutzerimonas</taxon>
    </lineage>
</organism>
<evidence type="ECO:0000259" key="1">
    <source>
        <dbReference type="PROSITE" id="PS50851"/>
    </source>
</evidence>
<dbReference type="Gene3D" id="2.30.30.40">
    <property type="entry name" value="SH3 Domains"/>
    <property type="match status" value="1"/>
</dbReference>
<dbReference type="GO" id="GO:0005829">
    <property type="term" value="C:cytosol"/>
    <property type="evidence" value="ECO:0007669"/>
    <property type="project" value="TreeGrafter"/>
</dbReference>
<sequence>MTASSSASHKGAQMNLPQVSGAASTAPADIQHLSFRVRQARYALPIDLVREIIEYGQITSVPMMPACIHGVINLRGNVVPVLDLAARFGMERTLPSKRTCIVIIELELNESLQRIGLVVDAVDAVLDIQAADVEPAPAFGAGIRTEFIAGMARDERGFTIILDVRKVLSLDDILQISQAMAQAS</sequence>
<dbReference type="PANTHER" id="PTHR22617:SF41">
    <property type="entry name" value="CHEMOTAXIS SIGNAL TRANSDUCTION SYSTEM ADAPTOR PROTEIN CHEW"/>
    <property type="match status" value="1"/>
</dbReference>
<dbReference type="AlphaFoldDB" id="A0A172WRH3"/>
<dbReference type="InterPro" id="IPR036061">
    <property type="entry name" value="CheW-like_dom_sf"/>
</dbReference>
<dbReference type="GO" id="GO:0006935">
    <property type="term" value="P:chemotaxis"/>
    <property type="evidence" value="ECO:0007669"/>
    <property type="project" value="InterPro"/>
</dbReference>
<evidence type="ECO:0000313" key="2">
    <source>
        <dbReference type="EMBL" id="ANF26111.1"/>
    </source>
</evidence>
<protein>
    <submittedName>
        <fullName evidence="2">Chemotaxis protein CheW</fullName>
    </submittedName>
</protein>
<dbReference type="SMART" id="SM00260">
    <property type="entry name" value="CheW"/>
    <property type="match status" value="1"/>
</dbReference>
<dbReference type="OrthoDB" id="9790406at2"/>
<dbReference type="SUPFAM" id="SSF50341">
    <property type="entry name" value="CheW-like"/>
    <property type="match status" value="1"/>
</dbReference>
<dbReference type="InterPro" id="IPR039315">
    <property type="entry name" value="CheW"/>
</dbReference>
<name>A0A172WRH3_STUST</name>
<accession>A0A172WRH3</accession>
<dbReference type="InterPro" id="IPR002545">
    <property type="entry name" value="CheW-lke_dom"/>
</dbReference>
<dbReference type="Pfam" id="PF01584">
    <property type="entry name" value="CheW"/>
    <property type="match status" value="1"/>
</dbReference>
<dbReference type="PROSITE" id="PS50851">
    <property type="entry name" value="CHEW"/>
    <property type="match status" value="1"/>
</dbReference>
<dbReference type="PANTHER" id="PTHR22617">
    <property type="entry name" value="CHEMOTAXIS SENSOR HISTIDINE KINASE-RELATED"/>
    <property type="match status" value="1"/>
</dbReference>
<dbReference type="Proteomes" id="UP000077787">
    <property type="component" value="Chromosome"/>
</dbReference>
<gene>
    <name evidence="2" type="ORF">PS273GM_13615</name>
</gene>
<feature type="domain" description="CheW-like" evidence="1">
    <location>
        <begin position="29"/>
        <end position="173"/>
    </location>
</feature>
<dbReference type="GO" id="GO:0007165">
    <property type="term" value="P:signal transduction"/>
    <property type="evidence" value="ECO:0007669"/>
    <property type="project" value="InterPro"/>
</dbReference>
<dbReference type="EMBL" id="CP015641">
    <property type="protein sequence ID" value="ANF26111.1"/>
    <property type="molecule type" value="Genomic_DNA"/>
</dbReference>
<proteinExistence type="predicted"/>
<reference evidence="2 3" key="1">
    <citation type="submission" date="2016-05" db="EMBL/GenBank/DDBJ databases">
        <title>Genome sequence of Pseudomonas stutzeri 273 and identification of the exopolysaccharide biosynthesis locus.</title>
        <authorList>
            <person name="Wu S."/>
            <person name="Sun C."/>
        </authorList>
    </citation>
    <scope>NUCLEOTIDE SEQUENCE [LARGE SCALE GENOMIC DNA]</scope>
    <source>
        <strain evidence="2 3">273</strain>
    </source>
</reference>